<comment type="caution">
    <text evidence="1">The sequence shown here is derived from an EMBL/GenBank/DDBJ whole genome shotgun (WGS) entry which is preliminary data.</text>
</comment>
<dbReference type="EMBL" id="LCYA01000041">
    <property type="protein sequence ID" value="KWV89540.1"/>
    <property type="molecule type" value="Genomic_DNA"/>
</dbReference>
<accession>A0A109LKQ7</accession>
<dbReference type="AlphaFoldDB" id="A0A109LKQ7"/>
<organism evidence="1 2">
    <name type="scientific">Pseudomonas fluorescens</name>
    <dbReference type="NCBI Taxonomy" id="294"/>
    <lineage>
        <taxon>Bacteria</taxon>
        <taxon>Pseudomonadati</taxon>
        <taxon>Pseudomonadota</taxon>
        <taxon>Gammaproteobacteria</taxon>
        <taxon>Pseudomonadales</taxon>
        <taxon>Pseudomonadaceae</taxon>
        <taxon>Pseudomonas</taxon>
    </lineage>
</organism>
<sequence>MGEEVNQGKLEELSFLFEETRNFQSIARNGF</sequence>
<name>A0A109LKQ7_PSEFL</name>
<gene>
    <name evidence="1" type="ORF">PFLmoz3_00799</name>
</gene>
<evidence type="ECO:0000313" key="2">
    <source>
        <dbReference type="Proteomes" id="UP000061348"/>
    </source>
</evidence>
<proteinExistence type="predicted"/>
<evidence type="ECO:0000313" key="1">
    <source>
        <dbReference type="EMBL" id="KWV89540.1"/>
    </source>
</evidence>
<reference evidence="1 2" key="1">
    <citation type="submission" date="2015-05" db="EMBL/GenBank/DDBJ databases">
        <title>A genomic and transcriptomic approach to investigate the blue pigment phenotype in Pseudomonas fluorescens.</title>
        <authorList>
            <person name="Andreani N.A."/>
            <person name="Cardazzo B."/>
        </authorList>
    </citation>
    <scope>NUCLEOTIDE SEQUENCE [LARGE SCALE GENOMIC DNA]</scope>
    <source>
        <strain evidence="1 2">Ps_22</strain>
    </source>
</reference>
<dbReference type="Proteomes" id="UP000061348">
    <property type="component" value="Unassembled WGS sequence"/>
</dbReference>
<protein>
    <submittedName>
        <fullName evidence="1">Uncharacterized protein</fullName>
    </submittedName>
</protein>
<dbReference type="PATRIC" id="fig|294.194.peg.920"/>